<dbReference type="OrthoDB" id="7277848at2"/>
<evidence type="ECO:0000313" key="4">
    <source>
        <dbReference type="Proteomes" id="UP000193061"/>
    </source>
</evidence>
<dbReference type="Proteomes" id="UP000193061">
    <property type="component" value="Unassembled WGS sequence"/>
</dbReference>
<dbReference type="EMBL" id="FWFX01000011">
    <property type="protein sequence ID" value="SLN61807.1"/>
    <property type="molecule type" value="Genomic_DNA"/>
</dbReference>
<proteinExistence type="predicted"/>
<dbReference type="InterPro" id="IPR006119">
    <property type="entry name" value="Resolv_N"/>
</dbReference>
<dbReference type="RefSeq" id="WP_085806897.1">
    <property type="nucleotide sequence ID" value="NZ_FWFX01000011.1"/>
</dbReference>
<accession>A0A1X6ZUY5</accession>
<dbReference type="InterPro" id="IPR011109">
    <property type="entry name" value="DNA_bind_recombinase_dom"/>
</dbReference>
<evidence type="ECO:0000259" key="1">
    <source>
        <dbReference type="PROSITE" id="PS51736"/>
    </source>
</evidence>
<dbReference type="Pfam" id="PF07508">
    <property type="entry name" value="Recombinase"/>
    <property type="match status" value="1"/>
</dbReference>
<dbReference type="AlphaFoldDB" id="A0A1X6ZUY5"/>
<dbReference type="Pfam" id="PF00239">
    <property type="entry name" value="Resolvase"/>
    <property type="match status" value="1"/>
</dbReference>
<dbReference type="GO" id="GO:0003677">
    <property type="term" value="F:DNA binding"/>
    <property type="evidence" value="ECO:0007669"/>
    <property type="project" value="InterPro"/>
</dbReference>
<gene>
    <name evidence="3" type="primary">hin</name>
    <name evidence="3" type="ORF">ROA7450_03219</name>
</gene>
<organism evidence="3 4">
    <name type="scientific">Roseovarius albus</name>
    <dbReference type="NCBI Taxonomy" id="1247867"/>
    <lineage>
        <taxon>Bacteria</taxon>
        <taxon>Pseudomonadati</taxon>
        <taxon>Pseudomonadota</taxon>
        <taxon>Alphaproteobacteria</taxon>
        <taxon>Rhodobacterales</taxon>
        <taxon>Roseobacteraceae</taxon>
        <taxon>Roseovarius</taxon>
    </lineage>
</organism>
<dbReference type="SUPFAM" id="SSF53041">
    <property type="entry name" value="Resolvase-like"/>
    <property type="match status" value="1"/>
</dbReference>
<dbReference type="PROSITE" id="PS51737">
    <property type="entry name" value="RECOMBINASE_DNA_BIND"/>
    <property type="match status" value="1"/>
</dbReference>
<reference evidence="3 4" key="1">
    <citation type="submission" date="2017-03" db="EMBL/GenBank/DDBJ databases">
        <authorList>
            <person name="Afonso C.L."/>
            <person name="Miller P.J."/>
            <person name="Scott M.A."/>
            <person name="Spackman E."/>
            <person name="Goraichik I."/>
            <person name="Dimitrov K.M."/>
            <person name="Suarez D.L."/>
            <person name="Swayne D.E."/>
        </authorList>
    </citation>
    <scope>NUCLEOTIDE SEQUENCE [LARGE SCALE GENOMIC DNA]</scope>
    <source>
        <strain evidence="3 4">CECT 7450</strain>
    </source>
</reference>
<dbReference type="PROSITE" id="PS51736">
    <property type="entry name" value="RECOMBINASES_3"/>
    <property type="match status" value="1"/>
</dbReference>
<evidence type="ECO:0000259" key="2">
    <source>
        <dbReference type="PROSITE" id="PS51737"/>
    </source>
</evidence>
<dbReference type="InterPro" id="IPR036162">
    <property type="entry name" value="Resolvase-like_N_sf"/>
</dbReference>
<dbReference type="Gene3D" id="3.90.1750.20">
    <property type="entry name" value="Putative Large Serine Recombinase, Chain B, Domain 2"/>
    <property type="match status" value="1"/>
</dbReference>
<dbReference type="InterPro" id="IPR038109">
    <property type="entry name" value="DNA_bind_recomb_sf"/>
</dbReference>
<feature type="domain" description="Resolvase/invertase-type recombinase catalytic" evidence="1">
    <location>
        <begin position="5"/>
        <end position="157"/>
    </location>
</feature>
<evidence type="ECO:0000313" key="3">
    <source>
        <dbReference type="EMBL" id="SLN61807.1"/>
    </source>
</evidence>
<dbReference type="CDD" id="cd03768">
    <property type="entry name" value="SR_ResInv"/>
    <property type="match status" value="1"/>
</dbReference>
<dbReference type="PANTHER" id="PTHR30461">
    <property type="entry name" value="DNA-INVERTASE FROM LAMBDOID PROPHAGE"/>
    <property type="match status" value="1"/>
</dbReference>
<dbReference type="SMART" id="SM00857">
    <property type="entry name" value="Resolvase"/>
    <property type="match status" value="1"/>
</dbReference>
<dbReference type="PANTHER" id="PTHR30461:SF23">
    <property type="entry name" value="DNA RECOMBINASE-RELATED"/>
    <property type="match status" value="1"/>
</dbReference>
<feature type="domain" description="Recombinase" evidence="2">
    <location>
        <begin position="165"/>
        <end position="280"/>
    </location>
</feature>
<name>A0A1X6ZUY5_9RHOB</name>
<sequence>MIRQRCAIYTRKSTEEGLEQDFNSLDAQREACAAYILSQKHEGWSELSEHYDDGGFSGGSMGRPGLSRLLDDVRGGRIDVIVVYKVDRLTRSLADFAKMVDVFDGVGVSFVSVTQAFNTTSSMGRLTLNVLLSFAQFEREVTAERIRDKVAASKRKGMWMGGAVPLGYDVRDKALVVNQREAAAVRTIFSDYLAAGSVRQLSVRLNELSVVSKSRTDRHGRVTGGKALSRGALYNILRNPIYVGKVRHKEDLHDGLHEAIVDDATWAQVQTQLGDHGGKKIVAARQPAKRPLDGLLFDSKGRVMRTTYASKSTRREGVTLMKRYWYYTSSKSGAEDRNGVERLPAKEIERLVFSSLEDCMSNKTWLSDRTIGAGGEDVSISDILQAAESWCAALATRDSNTKAQSLVGLIDRIDAHKDRLRIRINLHALLGPDQPCVPIPATCDVPFKKRQNGRAKPIIIKPEDAPQADRTLIALVADARRWARELLDGKASSIQQITERERLRSGSVSRILPLAWLAPDISTAILEGRQPANLSAKALRDLPELPLDWVMQREILGFPHR</sequence>
<keyword evidence="4" id="KW-1185">Reference proteome</keyword>
<dbReference type="GO" id="GO:0000150">
    <property type="term" value="F:DNA strand exchange activity"/>
    <property type="evidence" value="ECO:0007669"/>
    <property type="project" value="InterPro"/>
</dbReference>
<dbReference type="InterPro" id="IPR050639">
    <property type="entry name" value="SSR_resolvase"/>
</dbReference>
<dbReference type="Gene3D" id="3.40.50.1390">
    <property type="entry name" value="Resolvase, N-terminal catalytic domain"/>
    <property type="match status" value="1"/>
</dbReference>
<protein>
    <submittedName>
        <fullName evidence="3">DNA-invertase hin</fullName>
    </submittedName>
</protein>